<organism evidence="10">
    <name type="scientific">uncultured delta proteobacterium</name>
    <dbReference type="NCBI Taxonomy" id="34034"/>
    <lineage>
        <taxon>Bacteria</taxon>
        <taxon>Deltaproteobacteria</taxon>
        <taxon>environmental samples</taxon>
    </lineage>
</organism>
<dbReference type="AlphaFoldDB" id="A0A212J2K0"/>
<dbReference type="PROSITE" id="PS51379">
    <property type="entry name" value="4FE4S_FER_2"/>
    <property type="match status" value="2"/>
</dbReference>
<dbReference type="GO" id="GO:0046872">
    <property type="term" value="F:metal ion binding"/>
    <property type="evidence" value="ECO:0007669"/>
    <property type="project" value="UniProtKB-KW"/>
</dbReference>
<dbReference type="PROSITE" id="PS00198">
    <property type="entry name" value="4FE4S_FER_1"/>
    <property type="match status" value="1"/>
</dbReference>
<dbReference type="InterPro" id="IPR051555">
    <property type="entry name" value="FDH_Electron_Transfer_Unit"/>
</dbReference>
<feature type="compositionally biased region" description="Low complexity" evidence="7">
    <location>
        <begin position="372"/>
        <end position="392"/>
    </location>
</feature>
<keyword evidence="4" id="KW-0677">Repeat</keyword>
<evidence type="ECO:0000256" key="8">
    <source>
        <dbReference type="SAM" id="SignalP"/>
    </source>
</evidence>
<dbReference type="GO" id="GO:0030313">
    <property type="term" value="C:cell envelope"/>
    <property type="evidence" value="ECO:0007669"/>
    <property type="project" value="UniProtKB-SubCell"/>
</dbReference>
<feature type="compositionally biased region" description="Basic and acidic residues" evidence="7">
    <location>
        <begin position="361"/>
        <end position="371"/>
    </location>
</feature>
<keyword evidence="3" id="KW-0479">Metal-binding</keyword>
<keyword evidence="8" id="KW-0732">Signal</keyword>
<sequence length="411" mass="43370">MHRRNFLKLLSLSGGAAVAATTALESVAKAASPSNITPNPAAIGVLHDSTLRIGCRRCEEACAIVNNRPAPKKPFDDLSVLDTKRRTTVDSYTVVNKYSPEDAPRPVFRKQQCNHCQEPACASACFVKAFTKNPDGSVTYDPSLCVGCRYCMIACPFNVPSYDYNKVINPLVHKCTLCEPRLLEGKLPGCVESCPTGALLFGKRTDLVHVARERIAKTPGKYVDHIYGEKEMGGTNWLYLSPVPHEKLGQPVLGAASVPELTSGALGSVPIIAGLWPVFLGGAYAITKRKEKVAAEEQAQAVADAVKAAEAQAEAAKQAALAKAQKEKENALAAAAKEKDAALAAKDGEMAAAVEAAMETARQEAKAKLAEAAKTAPQKKAGKPAKPSAKTPDASGNDTSGNDASGNKEDS</sequence>
<dbReference type="InterPro" id="IPR017896">
    <property type="entry name" value="4Fe4S_Fe-S-bd"/>
</dbReference>
<evidence type="ECO:0000256" key="4">
    <source>
        <dbReference type="ARBA" id="ARBA00022737"/>
    </source>
</evidence>
<evidence type="ECO:0000256" key="2">
    <source>
        <dbReference type="ARBA" id="ARBA00022485"/>
    </source>
</evidence>
<keyword evidence="2" id="KW-0004">4Fe-4S</keyword>
<accession>A0A212J2K0</accession>
<proteinExistence type="predicted"/>
<dbReference type="GO" id="GO:0051539">
    <property type="term" value="F:4 iron, 4 sulfur cluster binding"/>
    <property type="evidence" value="ECO:0007669"/>
    <property type="project" value="UniProtKB-KW"/>
</dbReference>
<dbReference type="InterPro" id="IPR006311">
    <property type="entry name" value="TAT_signal"/>
</dbReference>
<evidence type="ECO:0000256" key="6">
    <source>
        <dbReference type="ARBA" id="ARBA00023014"/>
    </source>
</evidence>
<dbReference type="InterPro" id="IPR054814">
    <property type="entry name" value="HmcB"/>
</dbReference>
<feature type="domain" description="4Fe-4S ferredoxin-type" evidence="9">
    <location>
        <begin position="104"/>
        <end position="135"/>
    </location>
</feature>
<gene>
    <name evidence="10" type="ORF">KL86DPRO_10574</name>
</gene>
<dbReference type="CDD" id="cd10561">
    <property type="entry name" value="HybA_like"/>
    <property type="match status" value="1"/>
</dbReference>
<evidence type="ECO:0000259" key="9">
    <source>
        <dbReference type="PROSITE" id="PS51379"/>
    </source>
</evidence>
<evidence type="ECO:0000256" key="3">
    <source>
        <dbReference type="ARBA" id="ARBA00022723"/>
    </source>
</evidence>
<feature type="domain" description="4Fe-4S ferredoxin-type" evidence="9">
    <location>
        <begin position="136"/>
        <end position="165"/>
    </location>
</feature>
<dbReference type="PROSITE" id="PS51318">
    <property type="entry name" value="TAT"/>
    <property type="match status" value="1"/>
</dbReference>
<dbReference type="SUPFAM" id="SSF54862">
    <property type="entry name" value="4Fe-4S ferredoxins"/>
    <property type="match status" value="1"/>
</dbReference>
<feature type="signal peptide" evidence="8">
    <location>
        <begin position="1"/>
        <end position="19"/>
    </location>
</feature>
<dbReference type="PANTHER" id="PTHR43545:SF4">
    <property type="entry name" value="IRON-SULFUR PROTEIN"/>
    <property type="match status" value="1"/>
</dbReference>
<dbReference type="Gene3D" id="3.30.70.20">
    <property type="match status" value="2"/>
</dbReference>
<name>A0A212J2K0_9DELT</name>
<dbReference type="Pfam" id="PF13247">
    <property type="entry name" value="Fer4_11"/>
    <property type="match status" value="1"/>
</dbReference>
<evidence type="ECO:0000256" key="1">
    <source>
        <dbReference type="ARBA" id="ARBA00004196"/>
    </source>
</evidence>
<dbReference type="InterPro" id="IPR017900">
    <property type="entry name" value="4Fe4S_Fe_S_CS"/>
</dbReference>
<protein>
    <submittedName>
        <fullName evidence="10">Protein DVU_0535</fullName>
    </submittedName>
</protein>
<dbReference type="EMBL" id="FLUQ01000001">
    <property type="protein sequence ID" value="SBV93688.1"/>
    <property type="molecule type" value="Genomic_DNA"/>
</dbReference>
<reference evidence="10" key="1">
    <citation type="submission" date="2016-04" db="EMBL/GenBank/DDBJ databases">
        <authorList>
            <person name="Evans L.H."/>
            <person name="Alamgir A."/>
            <person name="Owens N."/>
            <person name="Weber N.D."/>
            <person name="Virtaneva K."/>
            <person name="Barbian K."/>
            <person name="Babar A."/>
            <person name="Rosenke K."/>
        </authorList>
    </citation>
    <scope>NUCLEOTIDE SEQUENCE</scope>
    <source>
        <strain evidence="10">86</strain>
    </source>
</reference>
<feature type="compositionally biased region" description="Polar residues" evidence="7">
    <location>
        <begin position="394"/>
        <end position="405"/>
    </location>
</feature>
<keyword evidence="5" id="KW-0408">Iron</keyword>
<feature type="chain" id="PRO_5012194328" evidence="8">
    <location>
        <begin position="20"/>
        <end position="411"/>
    </location>
</feature>
<evidence type="ECO:0000313" key="10">
    <source>
        <dbReference type="EMBL" id="SBV93688.1"/>
    </source>
</evidence>
<evidence type="ECO:0000256" key="7">
    <source>
        <dbReference type="SAM" id="MobiDB-lite"/>
    </source>
</evidence>
<keyword evidence="6" id="KW-0411">Iron-sulfur</keyword>
<dbReference type="PANTHER" id="PTHR43545">
    <property type="entry name" value="FORMATE DEHYDROGENASE, NITRATE-INDUCIBLE, IRON-SULFUR SUBUNIT"/>
    <property type="match status" value="1"/>
</dbReference>
<dbReference type="NCBIfam" id="NF045715">
    <property type="entry name" value="sulf_resp_HmcB"/>
    <property type="match status" value="1"/>
</dbReference>
<feature type="region of interest" description="Disordered" evidence="7">
    <location>
        <begin position="354"/>
        <end position="411"/>
    </location>
</feature>
<evidence type="ECO:0000256" key="5">
    <source>
        <dbReference type="ARBA" id="ARBA00023004"/>
    </source>
</evidence>
<comment type="subcellular location">
    <subcellularLocation>
        <location evidence="1">Cell envelope</location>
    </subcellularLocation>
</comment>